<evidence type="ECO:0000256" key="10">
    <source>
        <dbReference type="SAM" id="MobiDB-lite"/>
    </source>
</evidence>
<evidence type="ECO:0000256" key="2">
    <source>
        <dbReference type="ARBA" id="ARBA00009040"/>
    </source>
</evidence>
<accession>A0A813BRY9</accession>
<evidence type="ECO:0000256" key="6">
    <source>
        <dbReference type="ARBA" id="ARBA00022692"/>
    </source>
</evidence>
<evidence type="ECO:0000313" key="14">
    <source>
        <dbReference type="EMBL" id="CAE7920021.1"/>
    </source>
</evidence>
<evidence type="ECO:0000256" key="3">
    <source>
        <dbReference type="ARBA" id="ARBA00012589"/>
    </source>
</evidence>
<dbReference type="Gene3D" id="3.30.420.10">
    <property type="entry name" value="Ribonuclease H-like superfamily/Ribonuclease H"/>
    <property type="match status" value="1"/>
</dbReference>
<dbReference type="SMART" id="SM01205">
    <property type="entry name" value="FKS1_dom1"/>
    <property type="match status" value="1"/>
</dbReference>
<dbReference type="GO" id="GO:0005886">
    <property type="term" value="C:plasma membrane"/>
    <property type="evidence" value="ECO:0007669"/>
    <property type="project" value="TreeGrafter"/>
</dbReference>
<keyword evidence="7 11" id="KW-1133">Transmembrane helix</keyword>
<dbReference type="PANTHER" id="PTHR12741">
    <property type="entry name" value="LYST-INTERACTING PROTEIN LIP5 DOPAMINE RESPONSIVE PROTEIN DRG-1"/>
    <property type="match status" value="1"/>
</dbReference>
<keyword evidence="6 11" id="KW-0812">Transmembrane</keyword>
<proteinExistence type="inferred from homology"/>
<dbReference type="PANTHER" id="PTHR12741:SF48">
    <property type="entry name" value="1,3-BETA-GLUCAN SYNTHASE COMPONENT FKS1-RELATED"/>
    <property type="match status" value="1"/>
</dbReference>
<dbReference type="InterPro" id="IPR003440">
    <property type="entry name" value="Glyco_trans_48_dom"/>
</dbReference>
<evidence type="ECO:0000313" key="15">
    <source>
        <dbReference type="Proteomes" id="UP000601435"/>
    </source>
</evidence>
<feature type="transmembrane region" description="Helical" evidence="11">
    <location>
        <begin position="1837"/>
        <end position="1857"/>
    </location>
</feature>
<feature type="region of interest" description="Disordered" evidence="10">
    <location>
        <begin position="526"/>
        <end position="557"/>
    </location>
</feature>
<feature type="domain" description="Exonuclease" evidence="12">
    <location>
        <begin position="1"/>
        <end position="188"/>
    </location>
</feature>
<reference evidence="14" key="1">
    <citation type="submission" date="2021-02" db="EMBL/GenBank/DDBJ databases">
        <authorList>
            <person name="Dougan E. K."/>
            <person name="Rhodes N."/>
            <person name="Thang M."/>
            <person name="Chan C."/>
        </authorList>
    </citation>
    <scope>NUCLEOTIDE SEQUENCE</scope>
</reference>
<dbReference type="EC" id="2.4.1.34" evidence="3"/>
<keyword evidence="15" id="KW-1185">Reference proteome</keyword>
<gene>
    <name evidence="14" type="primary">GSC2</name>
    <name evidence="14" type="ORF">SNEC2469_LOCUS31657</name>
</gene>
<dbReference type="SUPFAM" id="SSF53098">
    <property type="entry name" value="Ribonuclease H-like"/>
    <property type="match status" value="1"/>
</dbReference>
<evidence type="ECO:0000259" key="13">
    <source>
        <dbReference type="SMART" id="SM01205"/>
    </source>
</evidence>
<dbReference type="Pfam" id="PF14288">
    <property type="entry name" value="FKS1_dom1"/>
    <property type="match status" value="1"/>
</dbReference>
<feature type="domain" description="1,3-beta-glucan synthase component FKS1-like" evidence="13">
    <location>
        <begin position="737"/>
        <end position="866"/>
    </location>
</feature>
<dbReference type="Pfam" id="PF02364">
    <property type="entry name" value="Glucan_synthase"/>
    <property type="match status" value="1"/>
</dbReference>
<dbReference type="Pfam" id="PF00929">
    <property type="entry name" value="RNase_T"/>
    <property type="match status" value="1"/>
</dbReference>
<evidence type="ECO:0000256" key="11">
    <source>
        <dbReference type="SAM" id="Phobius"/>
    </source>
</evidence>
<evidence type="ECO:0000256" key="8">
    <source>
        <dbReference type="ARBA" id="ARBA00023136"/>
    </source>
</evidence>
<comment type="catalytic activity">
    <reaction evidence="9">
        <text>[(1-&gt;3)-beta-D-glucosyl](n) + UDP-alpha-D-glucose = [(1-&gt;3)-beta-D-glucosyl](n+1) + UDP + H(+)</text>
        <dbReference type="Rhea" id="RHEA:21476"/>
        <dbReference type="Rhea" id="RHEA-COMP:11146"/>
        <dbReference type="Rhea" id="RHEA-COMP:14303"/>
        <dbReference type="ChEBI" id="CHEBI:15378"/>
        <dbReference type="ChEBI" id="CHEBI:37671"/>
        <dbReference type="ChEBI" id="CHEBI:58223"/>
        <dbReference type="ChEBI" id="CHEBI:58885"/>
        <dbReference type="EC" id="2.4.1.34"/>
    </reaction>
</comment>
<organism evidence="14 15">
    <name type="scientific">Symbiodinium necroappetens</name>
    <dbReference type="NCBI Taxonomy" id="1628268"/>
    <lineage>
        <taxon>Eukaryota</taxon>
        <taxon>Sar</taxon>
        <taxon>Alveolata</taxon>
        <taxon>Dinophyceae</taxon>
        <taxon>Suessiales</taxon>
        <taxon>Symbiodiniaceae</taxon>
        <taxon>Symbiodinium</taxon>
    </lineage>
</organism>
<feature type="transmembrane region" description="Helical" evidence="11">
    <location>
        <begin position="1131"/>
        <end position="1162"/>
    </location>
</feature>
<evidence type="ECO:0000259" key="12">
    <source>
        <dbReference type="SMART" id="SM00479"/>
    </source>
</evidence>
<sequence length="2012" mass="226941">MDFEWTCDDGEDRQVHSDNVEIIEFSFVIYDAKAQRMVLEGQHYCKNSRTPITSFCTELTGISDATLADAGSLADALQALCRALDEEPLRGRPCCAVTHGSADLELILPMHCKALGLEVPEVLKSYADLRLAAQRQVLASGQRGVRASSLREICDSLQVEMVGTEHCGLDDSWMVLLALQQLLKLGTPLQPINFFVETESFLAGERQDSRLCLDGLPFHALSADVSAWMETYLGEAAVRKSLLYIVIGTDGRATGRAVIRFLDGWEAHSWNKDEYYTRGKLMVCKASDEHRYNERLILTRPLREDELRLSFLEQLPCSIEDAPALAPGPFPRAPSDLGRGKKYCFAFQEDPGGDHSNRTAARTETAVGMFTKKPQAECSDTFGSIDMLRAKCVLKRSFCVGFAAPADERAELKLCENSAVYSSRAAGKNSEKSRRRRDPWHRQHKLNRAKLCEGLRKESGGTGSRRSYGSFYAIRDSDELSCNSAWGVFVRCQPVPIVEGSVSKQDLVNAVPFQFTRDNEQLLVQKRRESEQAAERPTRSGVLLRPKLGREQPPAQLGSEEITKTRQYDNMQRTLSSLPPLDEYLECLQTAQIHIALRNSTAWFSLVLASADLEFAASASSLFGALQDAFDFQDDSVRNQFEHLLSLLQSHSALVADRDVQDEEEVREDHLLTSALGELYTELLQGFRRWRSTCCDSDDFDMPERREGTLPPLAGARWNPLPASLYGGRSDDALEASRQLAEITAYLLVWGEGGNVRFMPEVVYFLTEMALAAEAPGPAGLYGGAGGRSDGSSFRSRNFLAKVIRPIYNVVFDEWYEKVDKNGQKDRKILHKGYEAFLPPDVANYDDWNELFCDPKRLYSTMVCQDGEKFCEIEHQRRFANLHRVAWEWTLDRFETKTHREVHSLWGFLASTHRVWLVHLLLFTTGLTLTIADPAHIQFGHVALLGNQFPVRLAAVGLVVPLHAALWGFARYETTGTTVCRRISGPACWFAGLGRALLWASPLATYGAIRYVELKGEKFSESKDLQLGMVLAAHAVLSVLGLVAHLFFPDRTYDILFPRTPVHVCLLVVRYSFWFFVFAIKFLVSFTIFASVYHLMHRDLRIIMLGQQSVTEMKFSWSSVDWGKDVLEWALLWFTTFFLFCADTGMWFTLGCTFLGVGTYFVQRSCEIGTFCFEDAVAKIPERMTEKVFCFVKKHVEGREMAREFPLVWDRIVEYMRYEDKIGNQFMADQSFMTKSTRGIEWSSLSKAIQPALPGAGAEDGSAQLRIVVPNLFKEQSVVQRACQAFVANSHWPANAEVQWRLLALSRGLGLPIPKPFRAPFIPGITVLIPHYGETILEQKDSLYGGRADDTVPLMDWLKARYEDEWLNFDARMQAKSDIQLPHGANWDEYTDEQWEKICGWSSMRLQTLWRTVAGMMLYHPALQCHYEVQGVGRIVGERKPAMAQVWTPNDCFSCIVSMQQYANFEPVRYQHTNQMFAKFPSSLKVAYIDQKDKNVHAEVDNVHPRQHRRYFSCLIDGSCADIGGGRRAAKFTVELPGYPILGDGKSDNQNHAIIFLRGIFSQCIDANQGGYFEQMLMLPCVLGEFRTAERGDEAAKQIIGLPEHITSDIGSVGDFAAGSEVAFGTILQRTYAVLGARMHYGHPDIMNKQFMIQQGGVSKATKTINLSEDIFAGMDFTLRGQGRSIKHCEYFHVAKGRDLGFNTVLGFFSKLSSGAGEQILTRQMFRLGQILHLPEALTFYYAHVGYYITQGLVSASMPTLVFAWMVVLAGDCEQTFRVFENYCPTVPAAQAMANLLSVWYSWVIFLFLVATSMPLFAESWMERSFCHAVWRLGKQYLTLSFLMFVFQAKIIGYYVVNELRYGGAQYVATGRGLPTYRRPFIGEIRPADAHEPDGPKKLTKVGGLYLDYAMYTYYDGMRLLLCCIAVLLLGGISDAGGQASSLGFTWLAIGITIVSWLYGPFVFNPYQFDLDEVKDDVRAWFLFFLGDQGKLWVEHYQKTQLKPLKGFRESA</sequence>
<comment type="similarity">
    <text evidence="2">Belongs to the glycosyltransferase 48 family.</text>
</comment>
<dbReference type="SMART" id="SM00479">
    <property type="entry name" value="EXOIII"/>
    <property type="match status" value="1"/>
</dbReference>
<dbReference type="GO" id="GO:0003843">
    <property type="term" value="F:1,3-beta-D-glucan synthase activity"/>
    <property type="evidence" value="ECO:0007669"/>
    <property type="project" value="UniProtKB-EC"/>
</dbReference>
<dbReference type="InterPro" id="IPR012337">
    <property type="entry name" value="RNaseH-like_sf"/>
</dbReference>
<dbReference type="CDD" id="cd06133">
    <property type="entry name" value="ERI-1_3'hExo_like"/>
    <property type="match status" value="1"/>
</dbReference>
<feature type="transmembrane region" description="Helical" evidence="11">
    <location>
        <begin position="949"/>
        <end position="969"/>
    </location>
</feature>
<comment type="caution">
    <text evidence="14">The sequence shown here is derived from an EMBL/GenBank/DDBJ whole genome shotgun (WGS) entry which is preliminary data.</text>
</comment>
<dbReference type="GO" id="GO:0006075">
    <property type="term" value="P:(1-&gt;3)-beta-D-glucan biosynthetic process"/>
    <property type="evidence" value="ECO:0007669"/>
    <property type="project" value="InterPro"/>
</dbReference>
<evidence type="ECO:0000256" key="4">
    <source>
        <dbReference type="ARBA" id="ARBA00022676"/>
    </source>
</evidence>
<dbReference type="InterPro" id="IPR036397">
    <property type="entry name" value="RNaseH_sf"/>
</dbReference>
<evidence type="ECO:0000256" key="7">
    <source>
        <dbReference type="ARBA" id="ARBA00022989"/>
    </source>
</evidence>
<dbReference type="OrthoDB" id="1880850at2759"/>
<feature type="compositionally biased region" description="Basic and acidic residues" evidence="10">
    <location>
        <begin position="526"/>
        <end position="538"/>
    </location>
</feature>
<dbReference type="InterPro" id="IPR047201">
    <property type="entry name" value="ERI-1_3'hExo-like"/>
</dbReference>
<dbReference type="GO" id="GO:0003676">
    <property type="term" value="F:nucleic acid binding"/>
    <property type="evidence" value="ECO:0007669"/>
    <property type="project" value="InterPro"/>
</dbReference>
<evidence type="ECO:0000256" key="9">
    <source>
        <dbReference type="ARBA" id="ARBA00047777"/>
    </source>
</evidence>
<feature type="transmembrane region" description="Helical" evidence="11">
    <location>
        <begin position="1912"/>
        <end position="1933"/>
    </location>
</feature>
<keyword evidence="5" id="KW-0808">Transferase</keyword>
<dbReference type="InterPro" id="IPR013520">
    <property type="entry name" value="Ribonucl_H"/>
</dbReference>
<evidence type="ECO:0000256" key="1">
    <source>
        <dbReference type="ARBA" id="ARBA00004141"/>
    </source>
</evidence>
<feature type="transmembrane region" description="Helical" evidence="11">
    <location>
        <begin position="1030"/>
        <end position="1048"/>
    </location>
</feature>
<feature type="transmembrane region" description="Helical" evidence="11">
    <location>
        <begin position="1945"/>
        <end position="1964"/>
    </location>
</feature>
<dbReference type="EMBL" id="CAJNJA010077352">
    <property type="protein sequence ID" value="CAE7920021.1"/>
    <property type="molecule type" value="Genomic_DNA"/>
</dbReference>
<protein>
    <recommendedName>
        <fullName evidence="3">1,3-beta-glucan synthase</fullName>
        <ecNumber evidence="3">2.4.1.34</ecNumber>
    </recommendedName>
</protein>
<evidence type="ECO:0000256" key="5">
    <source>
        <dbReference type="ARBA" id="ARBA00022679"/>
    </source>
</evidence>
<dbReference type="GO" id="GO:0000148">
    <property type="term" value="C:1,3-beta-D-glucan synthase complex"/>
    <property type="evidence" value="ECO:0007669"/>
    <property type="project" value="InterPro"/>
</dbReference>
<comment type="subcellular location">
    <subcellularLocation>
        <location evidence="1">Membrane</location>
        <topology evidence="1">Multi-pass membrane protein</topology>
    </subcellularLocation>
</comment>
<dbReference type="GO" id="GO:0000175">
    <property type="term" value="F:3'-5'-RNA exonuclease activity"/>
    <property type="evidence" value="ECO:0007669"/>
    <property type="project" value="InterPro"/>
</dbReference>
<name>A0A813BRY9_9DINO</name>
<feature type="transmembrane region" description="Helical" evidence="11">
    <location>
        <begin position="1068"/>
        <end position="1095"/>
    </location>
</feature>
<keyword evidence="4" id="KW-0328">Glycosyltransferase</keyword>
<dbReference type="InterPro" id="IPR026899">
    <property type="entry name" value="FKS1-like_dom1"/>
</dbReference>
<keyword evidence="8 11" id="KW-0472">Membrane</keyword>
<dbReference type="Proteomes" id="UP000601435">
    <property type="component" value="Unassembled WGS sequence"/>
</dbReference>
<feature type="transmembrane region" description="Helical" evidence="11">
    <location>
        <begin position="1800"/>
        <end position="1817"/>
    </location>
</feature>